<dbReference type="EMBL" id="CAJJDM010000039">
    <property type="protein sequence ID" value="CAD8067209.1"/>
    <property type="molecule type" value="Genomic_DNA"/>
</dbReference>
<evidence type="ECO:0000313" key="2">
    <source>
        <dbReference type="Proteomes" id="UP000688137"/>
    </source>
</evidence>
<protein>
    <submittedName>
        <fullName evidence="1">Uncharacterized protein</fullName>
    </submittedName>
</protein>
<proteinExistence type="predicted"/>
<accession>A0A8S1LK28</accession>
<keyword evidence="2" id="KW-1185">Reference proteome</keyword>
<reference evidence="1" key="1">
    <citation type="submission" date="2021-01" db="EMBL/GenBank/DDBJ databases">
        <authorList>
            <consortium name="Genoscope - CEA"/>
            <person name="William W."/>
        </authorList>
    </citation>
    <scope>NUCLEOTIDE SEQUENCE</scope>
</reference>
<gene>
    <name evidence="1" type="ORF">PPRIM_AZ9-3.1.T0400166</name>
</gene>
<comment type="caution">
    <text evidence="1">The sequence shown here is derived from an EMBL/GenBank/DDBJ whole genome shotgun (WGS) entry which is preliminary data.</text>
</comment>
<evidence type="ECO:0000313" key="1">
    <source>
        <dbReference type="EMBL" id="CAD8067209.1"/>
    </source>
</evidence>
<dbReference type="AlphaFoldDB" id="A0A8S1LK28"/>
<name>A0A8S1LK28_PARPR</name>
<organism evidence="1 2">
    <name type="scientific">Paramecium primaurelia</name>
    <dbReference type="NCBI Taxonomy" id="5886"/>
    <lineage>
        <taxon>Eukaryota</taxon>
        <taxon>Sar</taxon>
        <taxon>Alveolata</taxon>
        <taxon>Ciliophora</taxon>
        <taxon>Intramacronucleata</taxon>
        <taxon>Oligohymenophorea</taxon>
        <taxon>Peniculida</taxon>
        <taxon>Parameciidae</taxon>
        <taxon>Paramecium</taxon>
    </lineage>
</organism>
<dbReference type="Proteomes" id="UP000688137">
    <property type="component" value="Unassembled WGS sequence"/>
</dbReference>
<sequence length="95" mass="11110">MFSQLILSTLLELTYSNWSKTLQITIDNFNQSESAVSINTDNIHHIKYPQAYDLNLYYKNGISKSRNISDDEKINNTQLFQQGCSYLERQIKIED</sequence>